<evidence type="ECO:0000256" key="1">
    <source>
        <dbReference type="SAM" id="Coils"/>
    </source>
</evidence>
<evidence type="ECO:0000313" key="4">
    <source>
        <dbReference type="Proteomes" id="UP000626109"/>
    </source>
</evidence>
<feature type="non-terminal residue" evidence="3">
    <location>
        <position position="1"/>
    </location>
</feature>
<sequence length="530" mass="55517">FGPPAVKPPPPFQVDLPVSKAPPTDGVADASQRVAEPPEVKAAPPGFGPPVVKSPPPMQDVPAMTAPPAEKPPPPFQMESPVAMAPPTESAIFLDRLITDPSASGAELPAVKAAPTMGLAFGPPAVKPPPPFQVDLPVAKAPPTDGIGYLDQTVIDVSLCEAELPAVKAAPRGFGPPAAKPPLPMQDVPAMTAPPAAKPPPPFQREPAPLAVGASFLGQAVVDVSLFAAELPAVKAAPPMGLERPAVKPPPPLQVDLPLAKALPTDSPDVLNHKVVKRPAACAQEAPAIKAPPGLALEVPGQMEFPVAEAPSTDAAAAVWLDQQVLPPQPPFGQEAESVASDNMELGSLESVAEWMAALRQKTEEDGDSVANGLDPPCPTSPDFTAFSLGMDFEPSRLKVLQRGLGSGTSLPQRLPRMDTSGRENQDQVGELNEEESEEECIQLPQQLLQSLMHSDVEGAEAANDAPLDLTQDHSEEVLKAEVERQQEVIQELQRQVARAEEAVHRAGKAGEISWQRAAAPGSRIITELV</sequence>
<dbReference type="EMBL" id="CAJNNW010027061">
    <property type="protein sequence ID" value="CAE8689340.1"/>
    <property type="molecule type" value="Genomic_DNA"/>
</dbReference>
<feature type="compositionally biased region" description="Low complexity" evidence="2">
    <location>
        <begin position="34"/>
        <end position="45"/>
    </location>
</feature>
<gene>
    <name evidence="3" type="ORF">PGLA2088_LOCUS26433</name>
</gene>
<feature type="coiled-coil region" evidence="1">
    <location>
        <begin position="476"/>
        <end position="510"/>
    </location>
</feature>
<feature type="compositionally biased region" description="Pro residues" evidence="2">
    <location>
        <begin position="46"/>
        <end position="59"/>
    </location>
</feature>
<feature type="region of interest" description="Disordered" evidence="2">
    <location>
        <begin position="1"/>
        <end position="82"/>
    </location>
</feature>
<evidence type="ECO:0000256" key="2">
    <source>
        <dbReference type="SAM" id="MobiDB-lite"/>
    </source>
</evidence>
<comment type="caution">
    <text evidence="3">The sequence shown here is derived from an EMBL/GenBank/DDBJ whole genome shotgun (WGS) entry which is preliminary data.</text>
</comment>
<accession>A0A813JY63</accession>
<protein>
    <submittedName>
        <fullName evidence="3">Uncharacterized protein</fullName>
    </submittedName>
</protein>
<dbReference type="AlphaFoldDB" id="A0A813JY63"/>
<feature type="region of interest" description="Disordered" evidence="2">
    <location>
        <begin position="404"/>
        <end position="438"/>
    </location>
</feature>
<evidence type="ECO:0000313" key="3">
    <source>
        <dbReference type="EMBL" id="CAE8689340.1"/>
    </source>
</evidence>
<feature type="compositionally biased region" description="Basic and acidic residues" evidence="2">
    <location>
        <begin position="416"/>
        <end position="426"/>
    </location>
</feature>
<reference evidence="3" key="1">
    <citation type="submission" date="2021-02" db="EMBL/GenBank/DDBJ databases">
        <authorList>
            <person name="Dougan E. K."/>
            <person name="Rhodes N."/>
            <person name="Thang M."/>
            <person name="Chan C."/>
        </authorList>
    </citation>
    <scope>NUCLEOTIDE SEQUENCE</scope>
</reference>
<keyword evidence="1" id="KW-0175">Coiled coil</keyword>
<name>A0A813JY63_POLGL</name>
<proteinExistence type="predicted"/>
<organism evidence="3 4">
    <name type="scientific">Polarella glacialis</name>
    <name type="common">Dinoflagellate</name>
    <dbReference type="NCBI Taxonomy" id="89957"/>
    <lineage>
        <taxon>Eukaryota</taxon>
        <taxon>Sar</taxon>
        <taxon>Alveolata</taxon>
        <taxon>Dinophyceae</taxon>
        <taxon>Suessiales</taxon>
        <taxon>Suessiaceae</taxon>
        <taxon>Polarella</taxon>
    </lineage>
</organism>
<dbReference type="Proteomes" id="UP000626109">
    <property type="component" value="Unassembled WGS sequence"/>
</dbReference>
<feature type="compositionally biased region" description="Pro residues" evidence="2">
    <location>
        <begin position="1"/>
        <end position="12"/>
    </location>
</feature>